<dbReference type="SMART" id="SM00448">
    <property type="entry name" value="REC"/>
    <property type="match status" value="1"/>
</dbReference>
<dbReference type="EMBL" id="FWYF01000003">
    <property type="protein sequence ID" value="SMD36009.1"/>
    <property type="molecule type" value="Genomic_DNA"/>
</dbReference>
<dbReference type="RefSeq" id="WP_084373327.1">
    <property type="nucleotide sequence ID" value="NZ_FWYF01000003.1"/>
</dbReference>
<reference evidence="3 4" key="1">
    <citation type="submission" date="2017-04" db="EMBL/GenBank/DDBJ databases">
        <authorList>
            <person name="Afonso C.L."/>
            <person name="Miller P.J."/>
            <person name="Scott M.A."/>
            <person name="Spackman E."/>
            <person name="Goraichik I."/>
            <person name="Dimitrov K.M."/>
            <person name="Suarez D.L."/>
            <person name="Swayne D.E."/>
        </authorList>
    </citation>
    <scope>NUCLEOTIDE SEQUENCE [LARGE SCALE GENOMIC DNA]</scope>
    <source>
        <strain evidence="3 4">DSM 26133</strain>
    </source>
</reference>
<dbReference type="STRING" id="692418.SAMN04488029_2656"/>
<evidence type="ECO:0000259" key="2">
    <source>
        <dbReference type="PROSITE" id="PS50110"/>
    </source>
</evidence>
<evidence type="ECO:0000313" key="4">
    <source>
        <dbReference type="Proteomes" id="UP000192472"/>
    </source>
</evidence>
<keyword evidence="1" id="KW-0597">Phosphoprotein</keyword>
<protein>
    <submittedName>
        <fullName evidence="3">CheY chemotaxis protein or a CheY-like REC (Receiver) domain</fullName>
    </submittedName>
</protein>
<dbReference type="Pfam" id="PF00072">
    <property type="entry name" value="Response_reg"/>
    <property type="match status" value="1"/>
</dbReference>
<accession>A0A1W2GH75</accession>
<dbReference type="SUPFAM" id="SSF52172">
    <property type="entry name" value="CheY-like"/>
    <property type="match status" value="1"/>
</dbReference>
<name>A0A1W2GH75_REIFA</name>
<dbReference type="Proteomes" id="UP000192472">
    <property type="component" value="Unassembled WGS sequence"/>
</dbReference>
<organism evidence="3 4">
    <name type="scientific">Reichenbachiella faecimaris</name>
    <dbReference type="NCBI Taxonomy" id="692418"/>
    <lineage>
        <taxon>Bacteria</taxon>
        <taxon>Pseudomonadati</taxon>
        <taxon>Bacteroidota</taxon>
        <taxon>Cytophagia</taxon>
        <taxon>Cytophagales</taxon>
        <taxon>Reichenbachiellaceae</taxon>
        <taxon>Reichenbachiella</taxon>
    </lineage>
</organism>
<keyword evidence="4" id="KW-1185">Reference proteome</keyword>
<feature type="modified residue" description="4-aspartylphosphate" evidence="1">
    <location>
        <position position="64"/>
    </location>
</feature>
<dbReference type="InterPro" id="IPR001789">
    <property type="entry name" value="Sig_transdc_resp-reg_receiver"/>
</dbReference>
<dbReference type="InterPro" id="IPR052893">
    <property type="entry name" value="TCS_response_regulator"/>
</dbReference>
<dbReference type="OrthoDB" id="1524091at2"/>
<sequence>MKKKLNCILLVDDDDDCNFFHKRLFKQMDCVEKVEIATDGQEALDFLISTNDGKHPQPQIILLDINMPVMNGWEFLDEYEKLEASQKAEILLVMLTTSLNPDDRERAKSHSSVGYFQNKLLQEEQFLELLKVHFPDYF</sequence>
<evidence type="ECO:0000256" key="1">
    <source>
        <dbReference type="PROSITE-ProRule" id="PRU00169"/>
    </source>
</evidence>
<dbReference type="GO" id="GO:0000160">
    <property type="term" value="P:phosphorelay signal transduction system"/>
    <property type="evidence" value="ECO:0007669"/>
    <property type="project" value="InterPro"/>
</dbReference>
<dbReference type="PANTHER" id="PTHR44520:SF2">
    <property type="entry name" value="RESPONSE REGULATOR RCP1"/>
    <property type="match status" value="1"/>
</dbReference>
<evidence type="ECO:0000313" key="3">
    <source>
        <dbReference type="EMBL" id="SMD36009.1"/>
    </source>
</evidence>
<dbReference type="PANTHER" id="PTHR44520">
    <property type="entry name" value="RESPONSE REGULATOR RCP1-RELATED"/>
    <property type="match status" value="1"/>
</dbReference>
<dbReference type="Gene3D" id="3.40.50.2300">
    <property type="match status" value="1"/>
</dbReference>
<proteinExistence type="predicted"/>
<gene>
    <name evidence="3" type="ORF">SAMN04488029_2656</name>
</gene>
<dbReference type="InterPro" id="IPR011006">
    <property type="entry name" value="CheY-like_superfamily"/>
</dbReference>
<dbReference type="AlphaFoldDB" id="A0A1W2GH75"/>
<feature type="domain" description="Response regulatory" evidence="2">
    <location>
        <begin position="7"/>
        <end position="133"/>
    </location>
</feature>
<dbReference type="PROSITE" id="PS50110">
    <property type="entry name" value="RESPONSE_REGULATORY"/>
    <property type="match status" value="1"/>
</dbReference>